<dbReference type="Proteomes" id="UP000186235">
    <property type="component" value="Unassembled WGS sequence"/>
</dbReference>
<dbReference type="InterPro" id="IPR050228">
    <property type="entry name" value="Carboxylesterase_BioH"/>
</dbReference>
<dbReference type="EMBL" id="FTMI01000003">
    <property type="protein sequence ID" value="SIQ25289.1"/>
    <property type="molecule type" value="Genomic_DNA"/>
</dbReference>
<organism evidence="2 3">
    <name type="scientific">Cellulosimicrobium aquatile</name>
    <dbReference type="NCBI Taxonomy" id="1612203"/>
    <lineage>
        <taxon>Bacteria</taxon>
        <taxon>Bacillati</taxon>
        <taxon>Actinomycetota</taxon>
        <taxon>Actinomycetes</taxon>
        <taxon>Micrococcales</taxon>
        <taxon>Promicromonosporaceae</taxon>
        <taxon>Cellulosimicrobium</taxon>
    </lineage>
</organism>
<evidence type="ECO:0000259" key="1">
    <source>
        <dbReference type="Pfam" id="PF00561"/>
    </source>
</evidence>
<accession>A0A1N6R8Y0</accession>
<dbReference type="RefSeq" id="WP_076404709.1">
    <property type="nucleotide sequence ID" value="NZ_FTMI01000003.1"/>
</dbReference>
<dbReference type="Pfam" id="PF00561">
    <property type="entry name" value="Abhydrolase_1"/>
    <property type="match status" value="1"/>
</dbReference>
<name>A0A1N6R8Y0_9MICO</name>
<reference evidence="3" key="1">
    <citation type="submission" date="2017-01" db="EMBL/GenBank/DDBJ databases">
        <authorList>
            <person name="Varghese N."/>
            <person name="Submissions S."/>
        </authorList>
    </citation>
    <scope>NUCLEOTIDE SEQUENCE [LARGE SCALE GENOMIC DNA]</scope>
    <source>
        <strain evidence="3">3bp</strain>
    </source>
</reference>
<protein>
    <recommendedName>
        <fullName evidence="1">AB hydrolase-1 domain-containing protein</fullName>
    </recommendedName>
</protein>
<evidence type="ECO:0000313" key="3">
    <source>
        <dbReference type="Proteomes" id="UP000186235"/>
    </source>
</evidence>
<dbReference type="PANTHER" id="PTHR43194">
    <property type="entry name" value="HYDROLASE ALPHA/BETA FOLD FAMILY"/>
    <property type="match status" value="1"/>
</dbReference>
<feature type="domain" description="AB hydrolase-1" evidence="1">
    <location>
        <begin position="46"/>
        <end position="157"/>
    </location>
</feature>
<keyword evidence="3" id="KW-1185">Reference proteome</keyword>
<dbReference type="InterPro" id="IPR029058">
    <property type="entry name" value="AB_hydrolase_fold"/>
</dbReference>
<dbReference type="GO" id="GO:0003824">
    <property type="term" value="F:catalytic activity"/>
    <property type="evidence" value="ECO:0007669"/>
    <property type="project" value="UniProtKB-ARBA"/>
</dbReference>
<dbReference type="AlphaFoldDB" id="A0A1N6R8Y0"/>
<dbReference type="InterPro" id="IPR000073">
    <property type="entry name" value="AB_hydrolase_1"/>
</dbReference>
<proteinExistence type="predicted"/>
<dbReference type="Gene3D" id="3.40.50.1820">
    <property type="entry name" value="alpha/beta hydrolase"/>
    <property type="match status" value="1"/>
</dbReference>
<dbReference type="SUPFAM" id="SSF53474">
    <property type="entry name" value="alpha/beta-Hydrolases"/>
    <property type="match status" value="1"/>
</dbReference>
<evidence type="ECO:0000313" key="2">
    <source>
        <dbReference type="EMBL" id="SIQ25289.1"/>
    </source>
</evidence>
<gene>
    <name evidence="2" type="ORF">SAMN05518682_1772</name>
</gene>
<sequence length="234" mass="25120">MRAPRWPRSLRLRDRAVDYAYVAARQVQGALRARRPVPTGPGGASPVVLLPGVYETWQLLGPVATALARAGHPVHAVPGLGYNRRPFAEAADRTAAFLERSDLHDVVLVAHSKGGLVGKRVMLSAAGPRVAGMVAVATPFHGSRYAQYLLGRTLRAFSPRDAALVALAAERGVDARITAVYPRFDPHIPETGRLEGGRNVELPLAGHFLPLGDPALVEVVVREVDRFARSAPSD</sequence>
<dbReference type="PANTHER" id="PTHR43194:SF2">
    <property type="entry name" value="PEROXISOMAL MEMBRANE PROTEIN LPX1"/>
    <property type="match status" value="1"/>
</dbReference>